<evidence type="ECO:0000259" key="2">
    <source>
        <dbReference type="SMART" id="SM00280"/>
    </source>
</evidence>
<feature type="domain" description="Kazal-like" evidence="2">
    <location>
        <begin position="80"/>
        <end position="126"/>
    </location>
</feature>
<feature type="domain" description="Kazal-like" evidence="2">
    <location>
        <begin position="28"/>
        <end position="77"/>
    </location>
</feature>
<dbReference type="GO" id="GO:0030414">
    <property type="term" value="F:peptidase inhibitor activity"/>
    <property type="evidence" value="ECO:0007669"/>
    <property type="project" value="UniProtKB-KW"/>
</dbReference>
<dbReference type="SUPFAM" id="SSF100895">
    <property type="entry name" value="Kazal-type serine protease inhibitors"/>
    <property type="match status" value="2"/>
</dbReference>
<evidence type="ECO:0000256" key="1">
    <source>
        <dbReference type="SAM" id="SignalP"/>
    </source>
</evidence>
<evidence type="ECO:0000313" key="4">
    <source>
        <dbReference type="Proteomes" id="UP000762676"/>
    </source>
</evidence>
<feature type="chain" id="PRO_5043450221" evidence="1">
    <location>
        <begin position="27"/>
        <end position="144"/>
    </location>
</feature>
<comment type="caution">
    <text evidence="3">The sequence shown here is derived from an EMBL/GenBank/DDBJ whole genome shotgun (WGS) entry which is preliminary data.</text>
</comment>
<dbReference type="EMBL" id="BMAT01003923">
    <property type="protein sequence ID" value="GFR64969.1"/>
    <property type="molecule type" value="Genomic_DNA"/>
</dbReference>
<dbReference type="Pfam" id="PF00050">
    <property type="entry name" value="Kazal_1"/>
    <property type="match status" value="1"/>
</dbReference>
<name>A0AAV4EW32_9GAST</name>
<evidence type="ECO:0000313" key="3">
    <source>
        <dbReference type="EMBL" id="GFR64969.1"/>
    </source>
</evidence>
<proteinExistence type="predicted"/>
<dbReference type="Pfam" id="PF07648">
    <property type="entry name" value="Kazal_2"/>
    <property type="match status" value="1"/>
</dbReference>
<dbReference type="InterPro" id="IPR002350">
    <property type="entry name" value="Kazal_dom"/>
</dbReference>
<reference evidence="3 4" key="1">
    <citation type="journal article" date="2021" name="Elife">
        <title>Chloroplast acquisition without the gene transfer in kleptoplastic sea slugs, Plakobranchus ocellatus.</title>
        <authorList>
            <person name="Maeda T."/>
            <person name="Takahashi S."/>
            <person name="Yoshida T."/>
            <person name="Shimamura S."/>
            <person name="Takaki Y."/>
            <person name="Nagai Y."/>
            <person name="Toyoda A."/>
            <person name="Suzuki Y."/>
            <person name="Arimoto A."/>
            <person name="Ishii H."/>
            <person name="Satoh N."/>
            <person name="Nishiyama T."/>
            <person name="Hasebe M."/>
            <person name="Maruyama T."/>
            <person name="Minagawa J."/>
            <person name="Obokata J."/>
            <person name="Shigenobu S."/>
        </authorList>
    </citation>
    <scope>NUCLEOTIDE SEQUENCE [LARGE SCALE GENOMIC DNA]</scope>
</reference>
<organism evidence="3 4">
    <name type="scientific">Elysia marginata</name>
    <dbReference type="NCBI Taxonomy" id="1093978"/>
    <lineage>
        <taxon>Eukaryota</taxon>
        <taxon>Metazoa</taxon>
        <taxon>Spiralia</taxon>
        <taxon>Lophotrochozoa</taxon>
        <taxon>Mollusca</taxon>
        <taxon>Gastropoda</taxon>
        <taxon>Heterobranchia</taxon>
        <taxon>Euthyneura</taxon>
        <taxon>Panpulmonata</taxon>
        <taxon>Sacoglossa</taxon>
        <taxon>Placobranchoidea</taxon>
        <taxon>Plakobranchidae</taxon>
        <taxon>Elysia</taxon>
    </lineage>
</organism>
<keyword evidence="1" id="KW-0732">Signal</keyword>
<gene>
    <name evidence="3" type="ORF">ElyMa_001936500</name>
</gene>
<keyword evidence="3" id="KW-0646">Protease inhibitor</keyword>
<keyword evidence="4" id="KW-1185">Reference proteome</keyword>
<protein>
    <submittedName>
        <fullName evidence="3">Double-headed protease inhibitor, submandibular gland</fullName>
    </submittedName>
</protein>
<dbReference type="InterPro" id="IPR036058">
    <property type="entry name" value="Kazal_dom_sf"/>
</dbReference>
<dbReference type="Proteomes" id="UP000762676">
    <property type="component" value="Unassembled WGS sequence"/>
</dbReference>
<dbReference type="CDD" id="cd00104">
    <property type="entry name" value="KAZAL_FS"/>
    <property type="match status" value="1"/>
</dbReference>
<dbReference type="Gene3D" id="3.30.60.30">
    <property type="match status" value="2"/>
</dbReference>
<dbReference type="SMART" id="SM00280">
    <property type="entry name" value="KAZAL"/>
    <property type="match status" value="2"/>
</dbReference>
<sequence length="144" mass="15659">MQVSIIKTLAVTICLLVCPTLPTTEAASCDPSPKACTRHLAPVCATFKKTFGNRCTMESELCHLAKKGFHLTQTGEDNYQCCSDVEPLMYWPTCASDGKTYDNIWAMQNAACKNRDHLVEAPSSTCPDFPKDWGSSSSGGWGSV</sequence>
<accession>A0AAV4EW32</accession>
<dbReference type="AlphaFoldDB" id="A0AAV4EW32"/>
<feature type="signal peptide" evidence="1">
    <location>
        <begin position="1"/>
        <end position="26"/>
    </location>
</feature>